<dbReference type="InterPro" id="IPR043322">
    <property type="entry name" value="CtBP"/>
</dbReference>
<protein>
    <submittedName>
        <fullName evidence="7">C-terminal binding protein</fullName>
    </submittedName>
</protein>
<feature type="domain" description="D-isomer specific 2-hydroxyacid dehydrogenase NAD-binding" evidence="6">
    <location>
        <begin position="116"/>
        <end position="293"/>
    </location>
</feature>
<dbReference type="InterPro" id="IPR029752">
    <property type="entry name" value="D-isomer_DH_CS1"/>
</dbReference>
<reference evidence="7 8" key="2">
    <citation type="submission" date="2023-10" db="EMBL/GenBank/DDBJ databases">
        <authorList>
            <person name="Han X.F."/>
        </authorList>
    </citation>
    <scope>NUCLEOTIDE SEQUENCE [LARGE SCALE GENOMIC DNA]</scope>
    <source>
        <strain evidence="7 8">KCTC 39840</strain>
    </source>
</reference>
<dbReference type="SUPFAM" id="SSF51735">
    <property type="entry name" value="NAD(P)-binding Rossmann-fold domains"/>
    <property type="match status" value="1"/>
</dbReference>
<dbReference type="Proteomes" id="UP001284601">
    <property type="component" value="Unassembled WGS sequence"/>
</dbReference>
<dbReference type="Gene3D" id="3.40.50.720">
    <property type="entry name" value="NAD(P)-binding Rossmann-like Domain"/>
    <property type="match status" value="2"/>
</dbReference>
<comment type="caution">
    <text evidence="7">The sequence shown here is derived from an EMBL/GenBank/DDBJ whole genome shotgun (WGS) entry which is preliminary data.</text>
</comment>
<dbReference type="Pfam" id="PF02826">
    <property type="entry name" value="2-Hacid_dh_C"/>
    <property type="match status" value="1"/>
</dbReference>
<keyword evidence="3" id="KW-0520">NAD</keyword>
<name>A0ABU4HHX5_9ACTN</name>
<dbReference type="InterPro" id="IPR050418">
    <property type="entry name" value="D-iso_2-hydroxyacid_DH_PdxB"/>
</dbReference>
<dbReference type="Pfam" id="PF00389">
    <property type="entry name" value="2-Hacid_dh"/>
    <property type="match status" value="1"/>
</dbReference>
<dbReference type="InterPro" id="IPR006140">
    <property type="entry name" value="D-isomer_DH_NAD-bd"/>
</dbReference>
<keyword evidence="8" id="KW-1185">Reference proteome</keyword>
<evidence type="ECO:0000259" key="6">
    <source>
        <dbReference type="Pfam" id="PF02826"/>
    </source>
</evidence>
<sequence>MTASDGRNRGVVVVTDSDLPTEGVAERVLEPAGWTVRRAACRTSDEVRAAAAGADALIVQWAPVEAAVLAELERCRFISRLGIGYDMIDVAAATAAGIPVANVPDYCVEEVATHTLAFMLSLTRRLPQLDAGLRAGRWAAAADGAGAQRTTAVTAGVIGYGRIGARVAEMAAGVGFEVVVHDPHVGDERIAADGHTAATFEQLLERADLVSVHAPLTDATRHLLDGPALARMRPGSALVNTCRGGLIDEVALAAALASGQLGAAALDVFEREPLPLDSPLRHAPNLQLSPHAAWYSPVALQELEQRAAQQVADFLDGRPVATIVNPGYADARAARAMI</sequence>
<dbReference type="InterPro" id="IPR006139">
    <property type="entry name" value="D-isomer_2_OHA_DH_cat_dom"/>
</dbReference>
<evidence type="ECO:0000256" key="4">
    <source>
        <dbReference type="RuleBase" id="RU003719"/>
    </source>
</evidence>
<organism evidence="7 8">
    <name type="scientific">Conexibacter stalactiti</name>
    <dbReference type="NCBI Taxonomy" id="1940611"/>
    <lineage>
        <taxon>Bacteria</taxon>
        <taxon>Bacillati</taxon>
        <taxon>Actinomycetota</taxon>
        <taxon>Thermoleophilia</taxon>
        <taxon>Solirubrobacterales</taxon>
        <taxon>Conexibacteraceae</taxon>
        <taxon>Conexibacter</taxon>
    </lineage>
</organism>
<dbReference type="CDD" id="cd05299">
    <property type="entry name" value="CtBP_dh"/>
    <property type="match status" value="1"/>
</dbReference>
<dbReference type="PANTHER" id="PTHR43761:SF1">
    <property type="entry name" value="D-ISOMER SPECIFIC 2-HYDROXYACID DEHYDROGENASE CATALYTIC DOMAIN-CONTAINING PROTEIN-RELATED"/>
    <property type="match status" value="1"/>
</dbReference>
<dbReference type="InterPro" id="IPR036291">
    <property type="entry name" value="NAD(P)-bd_dom_sf"/>
</dbReference>
<evidence type="ECO:0000256" key="1">
    <source>
        <dbReference type="ARBA" id="ARBA00005854"/>
    </source>
</evidence>
<dbReference type="SUPFAM" id="SSF52283">
    <property type="entry name" value="Formate/glycerate dehydrogenase catalytic domain-like"/>
    <property type="match status" value="1"/>
</dbReference>
<accession>A0ABU4HHX5</accession>
<gene>
    <name evidence="7" type="ORF">R7226_01095</name>
</gene>
<dbReference type="PANTHER" id="PTHR43761">
    <property type="entry name" value="D-ISOMER SPECIFIC 2-HYDROXYACID DEHYDROGENASE FAMILY PROTEIN (AFU_ORTHOLOGUE AFUA_1G13630)"/>
    <property type="match status" value="1"/>
</dbReference>
<reference evidence="8" key="1">
    <citation type="submission" date="2023-07" db="EMBL/GenBank/DDBJ databases">
        <title>Conexibacter stalactiti sp. nov., isolated from stalactites in a lava cave and emended description of the genus Conexibacter.</title>
        <authorList>
            <person name="Lee S.D."/>
        </authorList>
    </citation>
    <scope>NUCLEOTIDE SEQUENCE [LARGE SCALE GENOMIC DNA]</scope>
    <source>
        <strain evidence="8">KCTC 39840</strain>
    </source>
</reference>
<evidence type="ECO:0000256" key="3">
    <source>
        <dbReference type="ARBA" id="ARBA00023027"/>
    </source>
</evidence>
<proteinExistence type="inferred from homology"/>
<evidence type="ECO:0000259" key="5">
    <source>
        <dbReference type="Pfam" id="PF00389"/>
    </source>
</evidence>
<dbReference type="EMBL" id="JAWSTH010000001">
    <property type="protein sequence ID" value="MDW5592914.1"/>
    <property type="molecule type" value="Genomic_DNA"/>
</dbReference>
<dbReference type="PROSITE" id="PS00065">
    <property type="entry name" value="D_2_HYDROXYACID_DH_1"/>
    <property type="match status" value="1"/>
</dbReference>
<dbReference type="RefSeq" id="WP_318595171.1">
    <property type="nucleotide sequence ID" value="NZ_JAWSTH010000001.1"/>
</dbReference>
<feature type="domain" description="D-isomer specific 2-hydroxyacid dehydrogenase catalytic" evidence="5">
    <location>
        <begin position="35"/>
        <end position="325"/>
    </location>
</feature>
<evidence type="ECO:0000313" key="7">
    <source>
        <dbReference type="EMBL" id="MDW5592914.1"/>
    </source>
</evidence>
<evidence type="ECO:0000256" key="2">
    <source>
        <dbReference type="ARBA" id="ARBA00023002"/>
    </source>
</evidence>
<comment type="similarity">
    <text evidence="1 4">Belongs to the D-isomer specific 2-hydroxyacid dehydrogenase family.</text>
</comment>
<keyword evidence="2 4" id="KW-0560">Oxidoreductase</keyword>
<evidence type="ECO:0000313" key="8">
    <source>
        <dbReference type="Proteomes" id="UP001284601"/>
    </source>
</evidence>